<dbReference type="Proteomes" id="UP000194450">
    <property type="component" value="Unassembled WGS sequence"/>
</dbReference>
<proteinExistence type="predicted"/>
<keyword evidence="3" id="KW-1185">Reference proteome</keyword>
<feature type="transmembrane region" description="Helical" evidence="1">
    <location>
        <begin position="12"/>
        <end position="30"/>
    </location>
</feature>
<dbReference type="OrthoDB" id="9788802at2"/>
<dbReference type="AlphaFoldDB" id="A0A1Y6EGS2"/>
<evidence type="ECO:0000256" key="1">
    <source>
        <dbReference type="SAM" id="Phobius"/>
    </source>
</evidence>
<dbReference type="RefSeq" id="WP_086433585.1">
    <property type="nucleotide sequence ID" value="NZ_FXWH01000001.1"/>
</dbReference>
<dbReference type="EMBL" id="FXWH01000001">
    <property type="protein sequence ID" value="SMQ60341.1"/>
    <property type="molecule type" value="Genomic_DNA"/>
</dbReference>
<evidence type="ECO:0000313" key="3">
    <source>
        <dbReference type="Proteomes" id="UP000194450"/>
    </source>
</evidence>
<dbReference type="InterPro" id="IPR012902">
    <property type="entry name" value="N_methyl_site"/>
</dbReference>
<dbReference type="Pfam" id="PF07963">
    <property type="entry name" value="N_methyl"/>
    <property type="match status" value="1"/>
</dbReference>
<keyword evidence="1" id="KW-1133">Transmembrane helix</keyword>
<keyword evidence="1" id="KW-0472">Membrane</keyword>
<protein>
    <submittedName>
        <fullName evidence="2">MSHA biogenesis protein MshO</fullName>
    </submittedName>
</protein>
<evidence type="ECO:0000313" key="2">
    <source>
        <dbReference type="EMBL" id="SMQ60341.1"/>
    </source>
</evidence>
<gene>
    <name evidence="2" type="ORF">SAMN06297229_0403</name>
</gene>
<dbReference type="NCBIfam" id="TIGR02532">
    <property type="entry name" value="IV_pilin_GFxxxE"/>
    <property type="match status" value="1"/>
</dbReference>
<organism evidence="2 3">
    <name type="scientific">Pseudidiomarina planktonica</name>
    <dbReference type="NCBI Taxonomy" id="1323738"/>
    <lineage>
        <taxon>Bacteria</taxon>
        <taxon>Pseudomonadati</taxon>
        <taxon>Pseudomonadota</taxon>
        <taxon>Gammaproteobacteria</taxon>
        <taxon>Alteromonadales</taxon>
        <taxon>Idiomarinaceae</taxon>
        <taxon>Pseudidiomarina</taxon>
    </lineage>
</organism>
<sequence length="269" mass="29299">MLRIRGFTLIELVAVMLILAVSGIAVFSYLRVGAEIFVDAVGRDQLSAQSRFALERLSRELKSSLPASARELTDDATYQCLEFVPVSGSGLYLSIPRPPNSNAPMDVVTADPDVFGNRIIVNAFTEDHIYRDGGPGRSLALVDSTADTPSAGLTRLAFASGDRFISGSAARRYYSINDPVSWCLEGENLRRYEGYGRNQNQQAPGNLGTGETMATNLTNDVSLPAQLPFTVANATLQRNGLVQLQFRFARSEGAEPLILHHEVHIPNVQ</sequence>
<dbReference type="PROSITE" id="PS00409">
    <property type="entry name" value="PROKAR_NTER_METHYL"/>
    <property type="match status" value="1"/>
</dbReference>
<reference evidence="3" key="1">
    <citation type="submission" date="2017-04" db="EMBL/GenBank/DDBJ databases">
        <authorList>
            <person name="Varghese N."/>
            <person name="Submissions S."/>
        </authorList>
    </citation>
    <scope>NUCLEOTIDE SEQUENCE [LARGE SCALE GENOMIC DNA]</scope>
</reference>
<name>A0A1Y6EGS2_9GAMM</name>
<accession>A0A1Y6EGS2</accession>
<keyword evidence="1" id="KW-0812">Transmembrane</keyword>